<evidence type="ECO:0000256" key="1">
    <source>
        <dbReference type="RuleBase" id="RU369079"/>
    </source>
</evidence>
<dbReference type="AlphaFoldDB" id="A0A5C0ZWE2"/>
<dbReference type="GO" id="GO:0022857">
    <property type="term" value="F:transmembrane transporter activity"/>
    <property type="evidence" value="ECO:0007669"/>
    <property type="project" value="UniProtKB-UniRule"/>
</dbReference>
<organism evidence="4 5">
    <name type="scientific">Kushneria phosphatilytica</name>
    <dbReference type="NCBI Taxonomy" id="657387"/>
    <lineage>
        <taxon>Bacteria</taxon>
        <taxon>Pseudomonadati</taxon>
        <taxon>Pseudomonadota</taxon>
        <taxon>Gammaproteobacteria</taxon>
        <taxon>Oceanospirillales</taxon>
        <taxon>Halomonadaceae</taxon>
        <taxon>Kushneria</taxon>
    </lineage>
</organism>
<comment type="function">
    <text evidence="1">Part of the tripartite ATP-independent periplasmic (TRAP) transport system.</text>
</comment>
<dbReference type="PANTHER" id="PTHR43849">
    <property type="entry name" value="BLL3936 PROTEIN"/>
    <property type="match status" value="1"/>
</dbReference>
<feature type="domain" description="TRAP C4-dicarboxylate transport system permease DctM subunit" evidence="3">
    <location>
        <begin position="139"/>
        <end position="417"/>
    </location>
</feature>
<dbReference type="InterPro" id="IPR010656">
    <property type="entry name" value="DctM"/>
</dbReference>
<reference evidence="4 5" key="1">
    <citation type="submission" date="2019-08" db="EMBL/GenBank/DDBJ databases">
        <title>Complete genome sequence of Kushneria sp. YCWA18, a halophilic phosphate-solubilizing bacterium isolated from Daqiao saltern in China.</title>
        <authorList>
            <person name="Du G.-X."/>
            <person name="Qu L.-Y."/>
        </authorList>
    </citation>
    <scope>NUCLEOTIDE SEQUENCE [LARGE SCALE GENOMIC DNA]</scope>
    <source>
        <strain evidence="4 5">YCWA18</strain>
    </source>
</reference>
<keyword evidence="5" id="KW-1185">Reference proteome</keyword>
<feature type="transmembrane region" description="Helical" evidence="2">
    <location>
        <begin position="392"/>
        <end position="424"/>
    </location>
</feature>
<dbReference type="InterPro" id="IPR011853">
    <property type="entry name" value="TRAP_DctM-Dct_fused"/>
</dbReference>
<feature type="domain" description="TRAP C4-dicarboxylate transport system permease DctM subunit" evidence="3">
    <location>
        <begin position="464"/>
        <end position="650"/>
    </location>
</feature>
<keyword evidence="2" id="KW-1133">Transmembrane helix</keyword>
<feature type="transmembrane region" description="Helical" evidence="2">
    <location>
        <begin position="72"/>
        <end position="89"/>
    </location>
</feature>
<dbReference type="NCBIfam" id="TIGR02123">
    <property type="entry name" value="TRAP_fused"/>
    <property type="match status" value="1"/>
</dbReference>
<feature type="transmembrane region" description="Helical" evidence="2">
    <location>
        <begin position="488"/>
        <end position="511"/>
    </location>
</feature>
<sequence>MRQQPATAVSDSATPEAVDPALLEKYDRESAIRHSLPRGVLSLVSVIAILLALFHLYTSFSGPLVDVAQRSIHLYTLLGLAFILFPLTRNGARDRVPWGDALLALLAFAIGVYMLMVSDRVIASAGRITVTDMVVGLVALLLVIDAARRVTGWGLALLAAGFLLYAFYVRLTFYPQLNEQIALAVGRQIVSHLVFITEGLLGTAIAVSASYIILFILFGAFLGKSGLGQLFNDLALGVAGHTRGGPAKVAVLASGFLGSINGSAIANVVTTGAFTIPLMKKTGYRANFAGAVEAASSVGGQILPPIMGAAAFIMAEVLSVPYTQIVLAGIIPALLYYLGVLIQVHLRALRNGLKGIPRSELTPLREVLLKRGHLLLPMAVLMWQLFEGRAPFFAAFWSIAATVLICGTRRVTVGLTVILVALVFEPQWRALLGGHMMPGIPADRWWLLAVIALPVIVNALRARLGLVAEKMDVRECREAMEEGVRNAIPVAVACGAVGIIVGVATLTGIALEAADAVVQLGHQIPIPMIQLLVTLVLTMLASIVLGMGLPSIPTYIITSTMAAPILLNLPLFREMAGSSDTAVFVAHMFVFYFGLFANLTPPVALAAYAGAGISGGSPNATGLQAMKLAVAGFVVPYMFVFSHSMLMIDASWSSVVGIIITGVVGVALLAVAIEGYLWRAVSLPMRLLAAAGALLLIYPGWLSDLGGAAIAVLVMVANRMAAGREKTSPAS</sequence>
<keyword evidence="1" id="KW-0997">Cell inner membrane</keyword>
<dbReference type="GO" id="GO:0005886">
    <property type="term" value="C:plasma membrane"/>
    <property type="evidence" value="ECO:0007669"/>
    <property type="project" value="UniProtKB-SubCell"/>
</dbReference>
<feature type="transmembrane region" description="Helical" evidence="2">
    <location>
        <begin position="531"/>
        <end position="549"/>
    </location>
</feature>
<feature type="transmembrane region" description="Helical" evidence="2">
    <location>
        <begin position="655"/>
        <end position="678"/>
    </location>
</feature>
<gene>
    <name evidence="4" type="ORF">FY550_02920</name>
</gene>
<keyword evidence="1" id="KW-0813">Transport</keyword>
<keyword evidence="1" id="KW-1003">Cell membrane</keyword>
<protein>
    <submittedName>
        <fullName evidence="4">TRAP transporter permease</fullName>
    </submittedName>
</protein>
<evidence type="ECO:0000259" key="3">
    <source>
        <dbReference type="Pfam" id="PF06808"/>
    </source>
</evidence>
<feature type="transmembrane region" description="Helical" evidence="2">
    <location>
        <begin position="40"/>
        <end position="60"/>
    </location>
</feature>
<feature type="transmembrane region" description="Helical" evidence="2">
    <location>
        <begin position="690"/>
        <end position="716"/>
    </location>
</feature>
<feature type="transmembrane region" description="Helical" evidence="2">
    <location>
        <begin position="445"/>
        <end position="468"/>
    </location>
</feature>
<keyword evidence="2" id="KW-0812">Transmembrane</keyword>
<accession>A0A5C0ZWE2</accession>
<evidence type="ECO:0000313" key="5">
    <source>
        <dbReference type="Proteomes" id="UP000322553"/>
    </source>
</evidence>
<name>A0A5C0ZWE2_9GAMM</name>
<dbReference type="Proteomes" id="UP000322553">
    <property type="component" value="Chromosome"/>
</dbReference>
<feature type="transmembrane region" description="Helical" evidence="2">
    <location>
        <begin position="628"/>
        <end position="648"/>
    </location>
</feature>
<feature type="transmembrane region" description="Helical" evidence="2">
    <location>
        <begin position="584"/>
        <end position="608"/>
    </location>
</feature>
<proteinExistence type="predicted"/>
<evidence type="ECO:0000256" key="2">
    <source>
        <dbReference type="SAM" id="Phobius"/>
    </source>
</evidence>
<feature type="transmembrane region" description="Helical" evidence="2">
    <location>
        <begin position="124"/>
        <end position="143"/>
    </location>
</feature>
<comment type="subcellular location">
    <subcellularLocation>
        <location evidence="1">Cell inner membrane</location>
        <topology evidence="1">Multi-pass membrane protein</topology>
    </subcellularLocation>
</comment>
<dbReference type="KEGG" id="kuy:FY550_02920"/>
<evidence type="ECO:0000313" key="4">
    <source>
        <dbReference type="EMBL" id="QEL10186.1"/>
    </source>
</evidence>
<feature type="transmembrane region" description="Helical" evidence="2">
    <location>
        <begin position="101"/>
        <end position="118"/>
    </location>
</feature>
<feature type="transmembrane region" description="Helical" evidence="2">
    <location>
        <begin position="325"/>
        <end position="346"/>
    </location>
</feature>
<dbReference type="Pfam" id="PF06808">
    <property type="entry name" value="DctM"/>
    <property type="match status" value="2"/>
</dbReference>
<dbReference type="EMBL" id="CP043420">
    <property type="protein sequence ID" value="QEL10186.1"/>
    <property type="molecule type" value="Genomic_DNA"/>
</dbReference>
<feature type="transmembrane region" description="Helical" evidence="2">
    <location>
        <begin position="200"/>
        <end position="222"/>
    </location>
</feature>
<dbReference type="RefSeq" id="WP_149054346.1">
    <property type="nucleotide sequence ID" value="NZ_CP043420.1"/>
</dbReference>
<feature type="transmembrane region" description="Helical" evidence="2">
    <location>
        <begin position="150"/>
        <end position="168"/>
    </location>
</feature>
<keyword evidence="2" id="KW-0472">Membrane</keyword>
<feature type="transmembrane region" description="Helical" evidence="2">
    <location>
        <begin position="288"/>
        <end position="313"/>
    </location>
</feature>
<dbReference type="PANTHER" id="PTHR43849:SF2">
    <property type="entry name" value="BLL3936 PROTEIN"/>
    <property type="match status" value="1"/>
</dbReference>